<organism evidence="1 2">
    <name type="scientific">Dorcoceras hygrometricum</name>
    <dbReference type="NCBI Taxonomy" id="472368"/>
    <lineage>
        <taxon>Eukaryota</taxon>
        <taxon>Viridiplantae</taxon>
        <taxon>Streptophyta</taxon>
        <taxon>Embryophyta</taxon>
        <taxon>Tracheophyta</taxon>
        <taxon>Spermatophyta</taxon>
        <taxon>Magnoliopsida</taxon>
        <taxon>eudicotyledons</taxon>
        <taxon>Gunneridae</taxon>
        <taxon>Pentapetalae</taxon>
        <taxon>asterids</taxon>
        <taxon>lamiids</taxon>
        <taxon>Lamiales</taxon>
        <taxon>Gesneriaceae</taxon>
        <taxon>Didymocarpoideae</taxon>
        <taxon>Trichosporeae</taxon>
        <taxon>Loxocarpinae</taxon>
        <taxon>Dorcoceras</taxon>
    </lineage>
</organism>
<evidence type="ECO:0000313" key="1">
    <source>
        <dbReference type="EMBL" id="KZV38183.1"/>
    </source>
</evidence>
<sequence length="731" mass="80853">MDNTGIVEMFGALVASSLKGFLGCPAIFYEDDLTEFFQNGSVRDGMVVSTIQGTSVEISEEIFAGAFALPLDGLTDLSEILEALVFDARSIFSISAFDAVTHERFLLMAAITGGVQINWGRLLLNIFKEIVTAGSRQANGYAIQICVLLKDVPALELGDSKAFPSPRILTEKMVHRYVVINEKVIVEGIANKPRVNRKPVKKAVSRKRPATSEVVEPVVSKKKRTKVGKADKGSVLITVAQEAVPLQIVEPTPVAPAEQSPVPKRKSKKRRLRLYKDSDDEIVKERGAPAIQMKKWKQLIGTGVGEQQLQIFDEDESSLDASAAYIVTKPEAETVKYHGTDIPYVVPAAVDKVSDDESMTLEEILLTIPADCPLSSALGEITKIKLGESISIPGVNEGDWYKASLPKISVDAKGKAPLVIVDPVKGNPAKEQFSLICADIDVLVQLREKVINEVEQFFNSYSFRILVAMNPTYFFSKEEKVISWAEADSTRIALQRKMYILTKYRELVIRKFLEAHILNFVPGEGSIATDLKVLDMLYNLHIFVIDELKALTQAHSLRWEKPLKKRWADVCIEVVEFVVSGKLLPVGFLIFCGDIVAVSTVVDIAVDASDFVGVIRLDPTVFASISQRPQDTVLTSPSPSSTDSRVFFTTDDTPIGVDQILMPATRIQSLANIQLLEISDVEAFSRYNQLLRSTQMYSTRQFTIKGKCSGANYEPIQTLSMFKFERINGED</sequence>
<evidence type="ECO:0000313" key="2">
    <source>
        <dbReference type="Proteomes" id="UP000250235"/>
    </source>
</evidence>
<reference evidence="1 2" key="1">
    <citation type="journal article" date="2015" name="Proc. Natl. Acad. Sci. U.S.A.">
        <title>The resurrection genome of Boea hygrometrica: A blueprint for survival of dehydration.</title>
        <authorList>
            <person name="Xiao L."/>
            <person name="Yang G."/>
            <person name="Zhang L."/>
            <person name="Yang X."/>
            <person name="Zhao S."/>
            <person name="Ji Z."/>
            <person name="Zhou Q."/>
            <person name="Hu M."/>
            <person name="Wang Y."/>
            <person name="Chen M."/>
            <person name="Xu Y."/>
            <person name="Jin H."/>
            <person name="Xiao X."/>
            <person name="Hu G."/>
            <person name="Bao F."/>
            <person name="Hu Y."/>
            <person name="Wan P."/>
            <person name="Li L."/>
            <person name="Deng X."/>
            <person name="Kuang T."/>
            <person name="Xiang C."/>
            <person name="Zhu J.K."/>
            <person name="Oliver M.J."/>
            <person name="He Y."/>
        </authorList>
    </citation>
    <scope>NUCLEOTIDE SEQUENCE [LARGE SCALE GENOMIC DNA]</scope>
    <source>
        <strain evidence="2">cv. XS01</strain>
    </source>
</reference>
<accession>A0A2Z7BUD7</accession>
<dbReference type="AlphaFoldDB" id="A0A2Z7BUD7"/>
<gene>
    <name evidence="1" type="ORF">F511_29266</name>
</gene>
<dbReference type="Proteomes" id="UP000250235">
    <property type="component" value="Unassembled WGS sequence"/>
</dbReference>
<keyword evidence="2" id="KW-1185">Reference proteome</keyword>
<protein>
    <submittedName>
        <fullName evidence="1">Mucin-2-like</fullName>
    </submittedName>
</protein>
<proteinExistence type="predicted"/>
<dbReference type="EMBL" id="KV002046">
    <property type="protein sequence ID" value="KZV38183.1"/>
    <property type="molecule type" value="Genomic_DNA"/>
</dbReference>
<name>A0A2Z7BUD7_9LAMI</name>